<dbReference type="STRING" id="29655.A0A0K9NTG6"/>
<dbReference type="PANTHER" id="PTHR47252:SF4">
    <property type="entry name" value="GLYCOSYLTRANSFERASE"/>
    <property type="match status" value="1"/>
</dbReference>
<feature type="domain" description="Glycosyl transferase family 1" evidence="3">
    <location>
        <begin position="261"/>
        <end position="443"/>
    </location>
</feature>
<accession>A0A0K9NTG6</accession>
<proteinExistence type="predicted"/>
<dbReference type="SUPFAM" id="SSF53756">
    <property type="entry name" value="UDP-Glycosyltransferase/glycogen phosphorylase"/>
    <property type="match status" value="1"/>
</dbReference>
<dbReference type="OMA" id="DYWKNRT"/>
<dbReference type="Pfam" id="PF16994">
    <property type="entry name" value="Glyco_trans_4_5"/>
    <property type="match status" value="1"/>
</dbReference>
<keyword evidence="2" id="KW-1133">Transmembrane helix</keyword>
<sequence>MASTTKSQLIGRISLRAKCILLLALFTVLSLSFILGGAFLNSCQINRDDSNVHVLRTVNPTNGNDMEEENPLEFMRSKKVILISHELTLSGGPLLLMELAFLLRVVDAKVVWITNQHTDEKNKVTHSLVHKMLDRGVQVSYPRTKEALDATLKSDLIILNTAVSGKWLDNILQENGQGILPKVLWWIHEMRGHYCSLDYVKNLPSVAGTMIDSHISADFWKNRTHNRLGLTMPQTSVVHLGNSKELMEVAEDSVAKRILRQHIRGSLGIQHDDLLFSIINSVSRGKGQHYFLRAFIESLQLIKERNLKVPKMYAAVVGSDFNAQFKFEMELRDIVSENGLQDVVHFVNKSLTVVPYLAATDILIQNSQGRGECFGRITIEAMAFQVPVLGTAAGGTTEIVVDGVTGMLHPEGKNGVSVLAENIIKLATQAETRLNMGRNGYNRVKEMFLEKHMAQRIGDVLKSILQNSKTSQTSTKNFEK</sequence>
<dbReference type="PANTHER" id="PTHR47252">
    <property type="entry name" value="GLYCOSYLTRANSFERASE"/>
    <property type="match status" value="1"/>
</dbReference>
<dbReference type="InterPro" id="IPR001296">
    <property type="entry name" value="Glyco_trans_1"/>
</dbReference>
<evidence type="ECO:0000313" key="5">
    <source>
        <dbReference type="Proteomes" id="UP000036987"/>
    </source>
</evidence>
<protein>
    <submittedName>
        <fullName evidence="4">UDP-Glycosyltransferase superfamily protein</fullName>
    </submittedName>
</protein>
<dbReference type="Pfam" id="PF00534">
    <property type="entry name" value="Glycos_transf_1"/>
    <property type="match status" value="1"/>
</dbReference>
<dbReference type="Proteomes" id="UP000036987">
    <property type="component" value="Unassembled WGS sequence"/>
</dbReference>
<gene>
    <name evidence="4" type="ORF">ZOSMA_69G00440</name>
</gene>
<dbReference type="CDD" id="cd03801">
    <property type="entry name" value="GT4_PimA-like"/>
    <property type="match status" value="1"/>
</dbReference>
<comment type="caution">
    <text evidence="4">The sequence shown here is derived from an EMBL/GenBank/DDBJ whole genome shotgun (WGS) entry which is preliminary data.</text>
</comment>
<evidence type="ECO:0000259" key="3">
    <source>
        <dbReference type="Pfam" id="PF00534"/>
    </source>
</evidence>
<keyword evidence="5" id="KW-1185">Reference proteome</keyword>
<organism evidence="4 5">
    <name type="scientific">Zostera marina</name>
    <name type="common">Eelgrass</name>
    <dbReference type="NCBI Taxonomy" id="29655"/>
    <lineage>
        <taxon>Eukaryota</taxon>
        <taxon>Viridiplantae</taxon>
        <taxon>Streptophyta</taxon>
        <taxon>Embryophyta</taxon>
        <taxon>Tracheophyta</taxon>
        <taxon>Spermatophyta</taxon>
        <taxon>Magnoliopsida</taxon>
        <taxon>Liliopsida</taxon>
        <taxon>Zosteraceae</taxon>
        <taxon>Zostera</taxon>
    </lineage>
</organism>
<name>A0A0K9NTG6_ZOSMR</name>
<dbReference type="AlphaFoldDB" id="A0A0K9NTG6"/>
<keyword evidence="2" id="KW-0812">Transmembrane</keyword>
<keyword evidence="2" id="KW-0472">Membrane</keyword>
<keyword evidence="1" id="KW-0328">Glycosyltransferase</keyword>
<dbReference type="GO" id="GO:0016757">
    <property type="term" value="F:glycosyltransferase activity"/>
    <property type="evidence" value="ECO:0007669"/>
    <property type="project" value="UniProtKB-KW"/>
</dbReference>
<dbReference type="InterPro" id="IPR041693">
    <property type="entry name" value="Glyco_trans_4_5"/>
</dbReference>
<keyword evidence="4" id="KW-0808">Transferase</keyword>
<evidence type="ECO:0000313" key="4">
    <source>
        <dbReference type="EMBL" id="KMZ59347.1"/>
    </source>
</evidence>
<feature type="transmembrane region" description="Helical" evidence="2">
    <location>
        <begin position="20"/>
        <end position="40"/>
    </location>
</feature>
<evidence type="ECO:0000256" key="1">
    <source>
        <dbReference type="ARBA" id="ARBA00022676"/>
    </source>
</evidence>
<evidence type="ECO:0000256" key="2">
    <source>
        <dbReference type="SAM" id="Phobius"/>
    </source>
</evidence>
<dbReference type="OrthoDB" id="1862675at2759"/>
<reference evidence="5" key="1">
    <citation type="journal article" date="2016" name="Nature">
        <title>The genome of the seagrass Zostera marina reveals angiosperm adaptation to the sea.</title>
        <authorList>
            <person name="Olsen J.L."/>
            <person name="Rouze P."/>
            <person name="Verhelst B."/>
            <person name="Lin Y.-C."/>
            <person name="Bayer T."/>
            <person name="Collen J."/>
            <person name="Dattolo E."/>
            <person name="De Paoli E."/>
            <person name="Dittami S."/>
            <person name="Maumus F."/>
            <person name="Michel G."/>
            <person name="Kersting A."/>
            <person name="Lauritano C."/>
            <person name="Lohaus R."/>
            <person name="Toepel M."/>
            <person name="Tonon T."/>
            <person name="Vanneste K."/>
            <person name="Amirebrahimi M."/>
            <person name="Brakel J."/>
            <person name="Bostroem C."/>
            <person name="Chovatia M."/>
            <person name="Grimwood J."/>
            <person name="Jenkins J.W."/>
            <person name="Jueterbock A."/>
            <person name="Mraz A."/>
            <person name="Stam W.T."/>
            <person name="Tice H."/>
            <person name="Bornberg-Bauer E."/>
            <person name="Green P.J."/>
            <person name="Pearson G.A."/>
            <person name="Procaccini G."/>
            <person name="Duarte C.M."/>
            <person name="Schmutz J."/>
            <person name="Reusch T.B.H."/>
            <person name="Van de Peer Y."/>
        </authorList>
    </citation>
    <scope>NUCLEOTIDE SEQUENCE [LARGE SCALE GENOMIC DNA]</scope>
    <source>
        <strain evidence="5">cv. Finnish</strain>
    </source>
</reference>
<dbReference type="EMBL" id="LFYR01001802">
    <property type="protein sequence ID" value="KMZ59347.1"/>
    <property type="molecule type" value="Genomic_DNA"/>
</dbReference>
<dbReference type="FunFam" id="3.40.50.2000:FF:000169">
    <property type="entry name" value="UDP-Glycosyltransferase superfamily protein"/>
    <property type="match status" value="1"/>
</dbReference>
<dbReference type="Gene3D" id="3.40.50.2000">
    <property type="entry name" value="Glycogen Phosphorylase B"/>
    <property type="match status" value="1"/>
</dbReference>